<dbReference type="Gene3D" id="3.40.50.2300">
    <property type="match status" value="2"/>
</dbReference>
<keyword evidence="3" id="KW-0804">Transcription</keyword>
<dbReference type="InterPro" id="IPR000843">
    <property type="entry name" value="HTH_LacI"/>
</dbReference>
<evidence type="ECO:0000256" key="1">
    <source>
        <dbReference type="ARBA" id="ARBA00023015"/>
    </source>
</evidence>
<accession>A0A7G9G8V0</accession>
<dbReference type="CDD" id="cd06267">
    <property type="entry name" value="PBP1_LacI_sugar_binding-like"/>
    <property type="match status" value="1"/>
</dbReference>
<keyword evidence="1" id="KW-0805">Transcription regulation</keyword>
<gene>
    <name evidence="5" type="ORF">H9Q79_09725</name>
</gene>
<dbReference type="KEGG" id="whj:H9Q79_09725"/>
<dbReference type="GO" id="GO:0003700">
    <property type="term" value="F:DNA-binding transcription factor activity"/>
    <property type="evidence" value="ECO:0007669"/>
    <property type="project" value="TreeGrafter"/>
</dbReference>
<dbReference type="AlphaFoldDB" id="A0A7G9G8V0"/>
<evidence type="ECO:0000256" key="2">
    <source>
        <dbReference type="ARBA" id="ARBA00023125"/>
    </source>
</evidence>
<dbReference type="Pfam" id="PF00356">
    <property type="entry name" value="LacI"/>
    <property type="match status" value="1"/>
</dbReference>
<reference evidence="5 6" key="1">
    <citation type="submission" date="2020-08" db="EMBL/GenBank/DDBJ databases">
        <authorList>
            <person name="Liu C."/>
            <person name="Sun Q."/>
        </authorList>
    </citation>
    <scope>NUCLEOTIDE SEQUENCE [LARGE SCALE GENOMIC DNA]</scope>
    <source>
        <strain evidence="5 6">NSJ-29</strain>
    </source>
</reference>
<organism evidence="5 6">
    <name type="scientific">Wansuia hejianensis</name>
    <dbReference type="NCBI Taxonomy" id="2763667"/>
    <lineage>
        <taxon>Bacteria</taxon>
        <taxon>Bacillati</taxon>
        <taxon>Bacillota</taxon>
        <taxon>Clostridia</taxon>
        <taxon>Lachnospirales</taxon>
        <taxon>Lachnospiraceae</taxon>
        <taxon>Wansuia</taxon>
    </lineage>
</organism>
<dbReference type="GO" id="GO:0000976">
    <property type="term" value="F:transcription cis-regulatory region binding"/>
    <property type="evidence" value="ECO:0007669"/>
    <property type="project" value="TreeGrafter"/>
</dbReference>
<dbReference type="PROSITE" id="PS50932">
    <property type="entry name" value="HTH_LACI_2"/>
    <property type="match status" value="1"/>
</dbReference>
<evidence type="ECO:0000259" key="4">
    <source>
        <dbReference type="PROSITE" id="PS50932"/>
    </source>
</evidence>
<dbReference type="CDD" id="cd01392">
    <property type="entry name" value="HTH_LacI"/>
    <property type="match status" value="1"/>
</dbReference>
<dbReference type="PANTHER" id="PTHR30146:SF109">
    <property type="entry name" value="HTH-TYPE TRANSCRIPTIONAL REGULATOR GALS"/>
    <property type="match status" value="1"/>
</dbReference>
<dbReference type="Proteomes" id="UP000515860">
    <property type="component" value="Chromosome"/>
</dbReference>
<evidence type="ECO:0000313" key="5">
    <source>
        <dbReference type="EMBL" id="QNM07232.1"/>
    </source>
</evidence>
<evidence type="ECO:0000313" key="6">
    <source>
        <dbReference type="Proteomes" id="UP000515860"/>
    </source>
</evidence>
<dbReference type="InterPro" id="IPR010982">
    <property type="entry name" value="Lambda_DNA-bd_dom_sf"/>
</dbReference>
<evidence type="ECO:0000256" key="3">
    <source>
        <dbReference type="ARBA" id="ARBA00023163"/>
    </source>
</evidence>
<name>A0A7G9G8V0_9FIRM</name>
<dbReference type="InterPro" id="IPR046335">
    <property type="entry name" value="LacI/GalR-like_sensor"/>
</dbReference>
<dbReference type="EMBL" id="CP060635">
    <property type="protein sequence ID" value="QNM07232.1"/>
    <property type="molecule type" value="Genomic_DNA"/>
</dbReference>
<sequence>MGKRVTIKDIAEECHVSITTVSRILNNKKGYCTAETEQKVLDAVKKANYHPNPAARSLVTKKTNLIGVILPDIYNYFFQELFQGAEDFLREKGYSLVLCNTDGDAKREREFLNSLSQGVVDGIIVSTSNREDDNSTILELAQNKFPIITVERYGEELKDIPRILVANREAESMAVHSLYERGHRRIAFICGPVKADNAKRRLEGYRLGLEEVGIPYDEALVCRGDYKLDSGYRATKELLESQEFTALIAANDLMAVGAVRAIQDAGKSVPDDISVIGYDGTLLAELSKPVLGTVILHGYDMGKLSAENLFKIIKGKKIADKKVVFKPELKLGESIRTIQKEK</sequence>
<dbReference type="PANTHER" id="PTHR30146">
    <property type="entry name" value="LACI-RELATED TRANSCRIPTIONAL REPRESSOR"/>
    <property type="match status" value="1"/>
</dbReference>
<proteinExistence type="predicted"/>
<dbReference type="InterPro" id="IPR028082">
    <property type="entry name" value="Peripla_BP_I"/>
</dbReference>
<protein>
    <submittedName>
        <fullName evidence="5">LacI family DNA-binding transcriptional regulator</fullName>
    </submittedName>
</protein>
<dbReference type="SUPFAM" id="SSF53822">
    <property type="entry name" value="Periplasmic binding protein-like I"/>
    <property type="match status" value="1"/>
</dbReference>
<dbReference type="Pfam" id="PF13377">
    <property type="entry name" value="Peripla_BP_3"/>
    <property type="match status" value="1"/>
</dbReference>
<keyword evidence="2 5" id="KW-0238">DNA-binding</keyword>
<dbReference type="SMART" id="SM00354">
    <property type="entry name" value="HTH_LACI"/>
    <property type="match status" value="1"/>
</dbReference>
<dbReference type="RefSeq" id="WP_249328181.1">
    <property type="nucleotide sequence ID" value="NZ_CP060635.1"/>
</dbReference>
<dbReference type="SUPFAM" id="SSF47413">
    <property type="entry name" value="lambda repressor-like DNA-binding domains"/>
    <property type="match status" value="1"/>
</dbReference>
<keyword evidence="6" id="KW-1185">Reference proteome</keyword>
<dbReference type="Gene3D" id="1.10.260.40">
    <property type="entry name" value="lambda repressor-like DNA-binding domains"/>
    <property type="match status" value="1"/>
</dbReference>
<feature type="domain" description="HTH lacI-type" evidence="4">
    <location>
        <begin position="5"/>
        <end position="60"/>
    </location>
</feature>